<protein>
    <recommendedName>
        <fullName evidence="9">Riboflavin biosynthesis protein RibD</fullName>
    </recommendedName>
    <domain>
        <recommendedName>
            <fullName evidence="9">Diaminohydroxyphosphoribosylaminopyrimidine deaminase</fullName>
            <shortName evidence="9">DRAP deaminase</shortName>
            <ecNumber evidence="9">3.5.4.26</ecNumber>
        </recommendedName>
        <alternativeName>
            <fullName evidence="9">Riboflavin-specific deaminase</fullName>
        </alternativeName>
    </domain>
    <domain>
        <recommendedName>
            <fullName evidence="9">5-amino-6-(5-phosphoribosylamino)uracil reductase</fullName>
            <ecNumber evidence="9">1.1.1.193</ecNumber>
        </recommendedName>
        <alternativeName>
            <fullName evidence="9">HTP reductase</fullName>
        </alternativeName>
    </domain>
</protein>
<dbReference type="OrthoDB" id="9800865at2"/>
<dbReference type="InterPro" id="IPR024072">
    <property type="entry name" value="DHFR-like_dom_sf"/>
</dbReference>
<dbReference type="GO" id="GO:0008835">
    <property type="term" value="F:diaminohydroxyphosphoribosylaminopyrimidine deaminase activity"/>
    <property type="evidence" value="ECO:0007669"/>
    <property type="project" value="UniProtKB-EC"/>
</dbReference>
<evidence type="ECO:0000256" key="5">
    <source>
        <dbReference type="ARBA" id="ARBA00007417"/>
    </source>
</evidence>
<evidence type="ECO:0000256" key="7">
    <source>
        <dbReference type="ARBA" id="ARBA00023002"/>
    </source>
</evidence>
<keyword evidence="15" id="KW-1185">Reference proteome</keyword>
<feature type="domain" description="CMP/dCMP-type deaminase" evidence="13">
    <location>
        <begin position="1"/>
        <end position="121"/>
    </location>
</feature>
<keyword evidence="9 14" id="KW-0378">Hydrolase</keyword>
<dbReference type="InterPro" id="IPR050765">
    <property type="entry name" value="Riboflavin_Biosynth_HTPR"/>
</dbReference>
<dbReference type="SUPFAM" id="SSF53927">
    <property type="entry name" value="Cytidine deaminase-like"/>
    <property type="match status" value="1"/>
</dbReference>
<dbReference type="EMBL" id="CP032157">
    <property type="protein sequence ID" value="AXY78840.1"/>
    <property type="molecule type" value="Genomic_DNA"/>
</dbReference>
<feature type="binding site" evidence="11">
    <location>
        <position position="280"/>
    </location>
    <ligand>
        <name>substrate</name>
    </ligand>
</feature>
<dbReference type="NCBIfam" id="TIGR00326">
    <property type="entry name" value="eubact_ribD"/>
    <property type="match status" value="1"/>
</dbReference>
<keyword evidence="9 12" id="KW-0479">Metal-binding</keyword>
<comment type="pathway">
    <text evidence="2 9">Cofactor biosynthesis; riboflavin biosynthesis; 5-amino-6-(D-ribitylamino)uracil from GTP: step 2/4.</text>
</comment>
<dbReference type="InterPro" id="IPR002734">
    <property type="entry name" value="RibDG_C"/>
</dbReference>
<comment type="similarity">
    <text evidence="4 9">In the N-terminal section; belongs to the cytidine and deoxycytidylate deaminase family.</text>
</comment>
<dbReference type="Pfam" id="PF01872">
    <property type="entry name" value="RibD_C"/>
    <property type="match status" value="1"/>
</dbReference>
<comment type="pathway">
    <text evidence="3 9">Cofactor biosynthesis; riboflavin biosynthesis; 5-amino-6-(D-ribitylamino)uracil from GTP: step 3/4.</text>
</comment>
<dbReference type="CDD" id="cd01284">
    <property type="entry name" value="Riboflavin_deaminase-reductase"/>
    <property type="match status" value="1"/>
</dbReference>
<dbReference type="GO" id="GO:0046872">
    <property type="term" value="F:metal ion binding"/>
    <property type="evidence" value="ECO:0007669"/>
    <property type="project" value="UniProtKB-KW"/>
</dbReference>
<evidence type="ECO:0000256" key="10">
    <source>
        <dbReference type="PIRSR" id="PIRSR006769-1"/>
    </source>
</evidence>
<dbReference type="PANTHER" id="PTHR38011:SF7">
    <property type="entry name" value="2,5-DIAMINO-6-RIBOSYLAMINO-4(3H)-PYRIMIDINONE 5'-PHOSPHATE REDUCTASE"/>
    <property type="match status" value="1"/>
</dbReference>
<evidence type="ECO:0000259" key="13">
    <source>
        <dbReference type="PROSITE" id="PS51747"/>
    </source>
</evidence>
<feature type="binding site" evidence="12">
    <location>
        <position position="44"/>
    </location>
    <ligand>
        <name>Zn(2+)</name>
        <dbReference type="ChEBI" id="CHEBI:29105"/>
        <note>catalytic</note>
    </ligand>
</feature>
<dbReference type="InterPro" id="IPR004794">
    <property type="entry name" value="Eubact_RibD"/>
</dbReference>
<dbReference type="AlphaFoldDB" id="A0A3B7N0H8"/>
<keyword evidence="8" id="KW-0511">Multifunctional enzyme</keyword>
<feature type="binding site" evidence="11">
    <location>
        <position position="205"/>
    </location>
    <ligand>
        <name>substrate</name>
    </ligand>
</feature>
<dbReference type="GO" id="GO:0008703">
    <property type="term" value="F:5-amino-6-(5-phosphoribosylamino)uracil reductase activity"/>
    <property type="evidence" value="ECO:0007669"/>
    <property type="project" value="UniProtKB-EC"/>
</dbReference>
<feature type="binding site" evidence="12">
    <location>
        <position position="82"/>
    </location>
    <ligand>
        <name>Zn(2+)</name>
        <dbReference type="ChEBI" id="CHEBI:29105"/>
        <note>catalytic</note>
    </ligand>
</feature>
<dbReference type="PROSITE" id="PS51747">
    <property type="entry name" value="CYT_DCMP_DEAMINASES_2"/>
    <property type="match status" value="1"/>
</dbReference>
<dbReference type="UniPathway" id="UPA00275">
    <property type="reaction ID" value="UER00401"/>
</dbReference>
<reference evidence="14 15" key="1">
    <citation type="submission" date="2018-09" db="EMBL/GenBank/DDBJ databases">
        <title>Genome sequencing of strain 6GH32-13.</title>
        <authorList>
            <person name="Weon H.-Y."/>
            <person name="Heo J."/>
            <person name="Kwon S.-W."/>
        </authorList>
    </citation>
    <scope>NUCLEOTIDE SEQUENCE [LARGE SCALE GENOMIC DNA]</scope>
    <source>
        <strain evidence="14 15">5GH32-13</strain>
    </source>
</reference>
<feature type="binding site" evidence="11">
    <location>
        <position position="202"/>
    </location>
    <ligand>
        <name>substrate</name>
    </ligand>
</feature>
<dbReference type="PIRSF" id="PIRSF006769">
    <property type="entry name" value="RibD"/>
    <property type="match status" value="1"/>
</dbReference>
<feature type="binding site" evidence="11">
    <location>
        <position position="194"/>
    </location>
    <ligand>
        <name>NADP(+)</name>
        <dbReference type="ChEBI" id="CHEBI:58349"/>
    </ligand>
</feature>
<dbReference type="PANTHER" id="PTHR38011">
    <property type="entry name" value="DIHYDROFOLATE REDUCTASE FAMILY PROTEIN (AFU_ORTHOLOGUE AFUA_8G06820)"/>
    <property type="match status" value="1"/>
</dbReference>
<evidence type="ECO:0000256" key="2">
    <source>
        <dbReference type="ARBA" id="ARBA00004882"/>
    </source>
</evidence>
<dbReference type="EC" id="3.5.4.26" evidence="9"/>
<feature type="binding site" evidence="11">
    <location>
        <position position="182"/>
    </location>
    <ligand>
        <name>substrate</name>
    </ligand>
</feature>
<dbReference type="Gene3D" id="3.40.140.10">
    <property type="entry name" value="Cytidine Deaminase, domain 2"/>
    <property type="match status" value="1"/>
</dbReference>
<accession>A0A3B7N0H8</accession>
<keyword evidence="9" id="KW-0686">Riboflavin biosynthesis</keyword>
<dbReference type="Gene3D" id="3.40.430.10">
    <property type="entry name" value="Dihydrofolate Reductase, subunit A"/>
    <property type="match status" value="1"/>
</dbReference>
<feature type="active site" description="Proton donor" evidence="10">
    <location>
        <position position="46"/>
    </location>
</feature>
<sequence>MHRCLELASLAAGHTAPNPLVGAVLVHQGRIIGEGFHRQYGGPHAEPNCINSVAAADSHLIPHATLYVSLEPCAHFGKTPPCADLIVRHRIPEVVIGCRDPFVEVDGKGIEKLQAAGISVTVGVLEQAAIDLNKRFFTFHTAHRPYIILKWAQTANRFIGNTDHTRLHISGELTNRLVHQWRSEEAAILVGANTALWDDPQLNTRLWTGPDPVRLVVDSDLRLPRSLNLFDQKVRTIVFNSLQHQQQDNLLYYQVTKERSLVQQVTNALYQQKILSVLVEGGAQLLQSFIDEGYWDEARVITNNALFVDDGIPAPVLRSGTLVQTQQLGTDTIQIIKRSEAAL</sequence>
<organism evidence="14 15">
    <name type="scientific">Paraflavitalea soli</name>
    <dbReference type="NCBI Taxonomy" id="2315862"/>
    <lineage>
        <taxon>Bacteria</taxon>
        <taxon>Pseudomonadati</taxon>
        <taxon>Bacteroidota</taxon>
        <taxon>Chitinophagia</taxon>
        <taxon>Chitinophagales</taxon>
        <taxon>Chitinophagaceae</taxon>
        <taxon>Paraflavitalea</taxon>
    </lineage>
</organism>
<keyword evidence="9 12" id="KW-0862">Zinc</keyword>
<dbReference type="SUPFAM" id="SSF53597">
    <property type="entry name" value="Dihydrofolate reductase-like"/>
    <property type="match status" value="1"/>
</dbReference>
<dbReference type="Proteomes" id="UP000263900">
    <property type="component" value="Chromosome"/>
</dbReference>
<feature type="binding site" evidence="11">
    <location>
        <position position="198"/>
    </location>
    <ligand>
        <name>NADP(+)</name>
        <dbReference type="ChEBI" id="CHEBI:58349"/>
    </ligand>
</feature>
<evidence type="ECO:0000256" key="1">
    <source>
        <dbReference type="ARBA" id="ARBA00002151"/>
    </source>
</evidence>
<comment type="similarity">
    <text evidence="5 9">In the C-terminal section; belongs to the HTP reductase family.</text>
</comment>
<dbReference type="Pfam" id="PF00383">
    <property type="entry name" value="dCMP_cyt_deam_1"/>
    <property type="match status" value="1"/>
</dbReference>
<evidence type="ECO:0000256" key="11">
    <source>
        <dbReference type="PIRSR" id="PIRSR006769-2"/>
    </source>
</evidence>
<dbReference type="EC" id="1.1.1.193" evidence="9"/>
<comment type="catalytic activity">
    <reaction evidence="9">
        <text>5-amino-6-(5-phospho-D-ribitylamino)uracil + NADP(+) = 5-amino-6-(5-phospho-D-ribosylamino)uracil + NADPH + H(+)</text>
        <dbReference type="Rhea" id="RHEA:17845"/>
        <dbReference type="ChEBI" id="CHEBI:15378"/>
        <dbReference type="ChEBI" id="CHEBI:57783"/>
        <dbReference type="ChEBI" id="CHEBI:58349"/>
        <dbReference type="ChEBI" id="CHEBI:58421"/>
        <dbReference type="ChEBI" id="CHEBI:58453"/>
        <dbReference type="EC" id="1.1.1.193"/>
    </reaction>
</comment>
<feature type="binding site" evidence="11">
    <location>
        <begin position="282"/>
        <end position="288"/>
    </location>
    <ligand>
        <name>NADP(+)</name>
        <dbReference type="ChEBI" id="CHEBI:58349"/>
    </ligand>
</feature>
<feature type="binding site" evidence="11">
    <location>
        <position position="219"/>
    </location>
    <ligand>
        <name>NADP(+)</name>
        <dbReference type="ChEBI" id="CHEBI:58349"/>
    </ligand>
</feature>
<evidence type="ECO:0000313" key="14">
    <source>
        <dbReference type="EMBL" id="AXY78840.1"/>
    </source>
</evidence>
<gene>
    <name evidence="14" type="primary">ribD</name>
    <name evidence="14" type="ORF">D3H65_30570</name>
</gene>
<comment type="function">
    <text evidence="1 9">Converts 2,5-diamino-6-(ribosylamino)-4(3h)-pyrimidinone 5'-phosphate into 5-amino-6-(ribosylamino)-2,4(1h,3h)-pyrimidinedione 5'-phosphate.</text>
</comment>
<comment type="cofactor">
    <cofactor evidence="9 12">
        <name>Zn(2+)</name>
        <dbReference type="ChEBI" id="CHEBI:29105"/>
    </cofactor>
    <text evidence="9 12">Binds 1 zinc ion.</text>
</comment>
<evidence type="ECO:0000256" key="12">
    <source>
        <dbReference type="PIRSR" id="PIRSR006769-3"/>
    </source>
</evidence>
<dbReference type="InterPro" id="IPR016193">
    <property type="entry name" value="Cytidine_deaminase-like"/>
</dbReference>
<evidence type="ECO:0000313" key="15">
    <source>
        <dbReference type="Proteomes" id="UP000263900"/>
    </source>
</evidence>
<keyword evidence="6 9" id="KW-0521">NADP</keyword>
<keyword evidence="7 9" id="KW-0560">Oxidoreductase</keyword>
<comment type="catalytic activity">
    <reaction evidence="9">
        <text>2,5-diamino-6-hydroxy-4-(5-phosphoribosylamino)-pyrimidine + H2O + H(+) = 5-amino-6-(5-phospho-D-ribosylamino)uracil + NH4(+)</text>
        <dbReference type="Rhea" id="RHEA:21868"/>
        <dbReference type="ChEBI" id="CHEBI:15377"/>
        <dbReference type="ChEBI" id="CHEBI:15378"/>
        <dbReference type="ChEBI" id="CHEBI:28938"/>
        <dbReference type="ChEBI" id="CHEBI:58453"/>
        <dbReference type="ChEBI" id="CHEBI:58614"/>
        <dbReference type="EC" id="3.5.4.26"/>
    </reaction>
</comment>
<evidence type="ECO:0000256" key="3">
    <source>
        <dbReference type="ARBA" id="ARBA00004910"/>
    </source>
</evidence>
<dbReference type="KEGG" id="pseg:D3H65_30570"/>
<dbReference type="GO" id="GO:0009231">
    <property type="term" value="P:riboflavin biosynthetic process"/>
    <property type="evidence" value="ECO:0007669"/>
    <property type="project" value="UniProtKB-UniPathway"/>
</dbReference>
<dbReference type="InterPro" id="IPR002125">
    <property type="entry name" value="CMP_dCMP_dom"/>
</dbReference>
<evidence type="ECO:0000256" key="8">
    <source>
        <dbReference type="ARBA" id="ARBA00023268"/>
    </source>
</evidence>
<evidence type="ECO:0000256" key="4">
    <source>
        <dbReference type="ARBA" id="ARBA00005259"/>
    </source>
</evidence>
<evidence type="ECO:0000256" key="9">
    <source>
        <dbReference type="PIRNR" id="PIRNR006769"/>
    </source>
</evidence>
<feature type="binding site" evidence="11">
    <location>
        <position position="152"/>
    </location>
    <ligand>
        <name>NADP(+)</name>
        <dbReference type="ChEBI" id="CHEBI:58349"/>
    </ligand>
</feature>
<evidence type="ECO:0000256" key="6">
    <source>
        <dbReference type="ARBA" id="ARBA00022857"/>
    </source>
</evidence>
<proteinExistence type="inferred from homology"/>
<name>A0A3B7N0H8_9BACT</name>
<feature type="binding site" evidence="12">
    <location>
        <position position="73"/>
    </location>
    <ligand>
        <name>Zn(2+)</name>
        <dbReference type="ChEBI" id="CHEBI:29105"/>
        <note>catalytic</note>
    </ligand>
</feature>